<keyword evidence="5" id="KW-0809">Transit peptide</keyword>
<keyword evidence="7" id="KW-0496">Mitochondrion</keyword>
<evidence type="ECO:0000256" key="11">
    <source>
        <dbReference type="ARBA" id="ARBA00041372"/>
    </source>
</evidence>
<evidence type="ECO:0000256" key="9">
    <source>
        <dbReference type="ARBA" id="ARBA00038146"/>
    </source>
</evidence>
<evidence type="ECO:0000256" key="7">
    <source>
        <dbReference type="ARBA" id="ARBA00023128"/>
    </source>
</evidence>
<keyword evidence="3" id="KW-0679">Respiratory chain</keyword>
<evidence type="ECO:0000313" key="14">
    <source>
        <dbReference type="EMBL" id="TQB69339.1"/>
    </source>
</evidence>
<evidence type="ECO:0000256" key="8">
    <source>
        <dbReference type="ARBA" id="ARBA00023136"/>
    </source>
</evidence>
<accession>A0A507QLB1</accession>
<feature type="domain" description="Peptidase M16 C-terminal" evidence="13">
    <location>
        <begin position="193"/>
        <end position="367"/>
    </location>
</feature>
<evidence type="ECO:0000256" key="2">
    <source>
        <dbReference type="ARBA" id="ARBA00022448"/>
    </source>
</evidence>
<dbReference type="InterPro" id="IPR050361">
    <property type="entry name" value="MPP/UQCRC_Complex"/>
</dbReference>
<reference evidence="14 15" key="1">
    <citation type="submission" date="2019-06" db="EMBL/GenBank/DDBJ databases">
        <title>Wine fermentation using esterase from Monascus purpureus.</title>
        <authorList>
            <person name="Geng C."/>
            <person name="Zhang Y."/>
        </authorList>
    </citation>
    <scope>NUCLEOTIDE SEQUENCE [LARGE SCALE GENOMIC DNA]</scope>
    <source>
        <strain evidence="14">HQ1</strain>
    </source>
</reference>
<comment type="caution">
    <text evidence="14">The sequence shown here is derived from an EMBL/GenBank/DDBJ whole genome shotgun (WGS) entry which is preliminary data.</text>
</comment>
<evidence type="ECO:0000256" key="6">
    <source>
        <dbReference type="ARBA" id="ARBA00022982"/>
    </source>
</evidence>
<gene>
    <name evidence="14" type="primary">QCR2</name>
    <name evidence="14" type="ORF">MPDQ_001959</name>
</gene>
<keyword evidence="8" id="KW-0472">Membrane</keyword>
<dbReference type="InterPro" id="IPR011249">
    <property type="entry name" value="Metalloenz_LuxS/M16"/>
</dbReference>
<keyword evidence="15" id="KW-1185">Reference proteome</keyword>
<dbReference type="AlphaFoldDB" id="A0A507QLB1"/>
<sequence>MMLSRSTFGRNAPRALQTVASRRAMASAASGFQYDISESAGVKVANRQGAGPTSTLAVVAKAGTRFQPLPGFSDALAQFAFKSTLKRSALRITREVELLGGELSSKNSRENIVLKAKFLSNDLPYFAELLAEVASQTKFPAHELKEHVAALLHFKQKSIAAHPEVLAVEAAHGVAFHRGLGENITEVPFEKYVNVEALAEFAKEAYSKPNVAVVSSGADSAELSKWVGEFFKELPSGSTIQSEASKYYGGETRISSKTGNAVVVGFPGSSTFGTPGYKPEVAVLASLLGGESTIKWTPGFSLLAKATEGFSGVHASTKNNAYSDAGLLTITVSGATSQIGEVSKSVVEAIKKVAAGEVPSEEVKKALALAKFRALESVENIETGLEATGSALLTGGKPYHVGEIAQAIDSVTAEKVQETAKSLLSGKASVASVGDLHSLPFAEELGLTV</sequence>
<proteinExistence type="inferred from homology"/>
<dbReference type="GO" id="GO:0046872">
    <property type="term" value="F:metal ion binding"/>
    <property type="evidence" value="ECO:0007669"/>
    <property type="project" value="InterPro"/>
</dbReference>
<organism evidence="14 15">
    <name type="scientific">Monascus purpureus</name>
    <name type="common">Red mold</name>
    <name type="synonym">Monascus anka</name>
    <dbReference type="NCBI Taxonomy" id="5098"/>
    <lineage>
        <taxon>Eukaryota</taxon>
        <taxon>Fungi</taxon>
        <taxon>Dikarya</taxon>
        <taxon>Ascomycota</taxon>
        <taxon>Pezizomycotina</taxon>
        <taxon>Eurotiomycetes</taxon>
        <taxon>Eurotiomycetidae</taxon>
        <taxon>Eurotiales</taxon>
        <taxon>Aspergillaceae</taxon>
        <taxon>Monascus</taxon>
    </lineage>
</organism>
<dbReference type="InterPro" id="IPR007863">
    <property type="entry name" value="Peptidase_M16_C"/>
</dbReference>
<dbReference type="EMBL" id="VIFY01000158">
    <property type="protein sequence ID" value="TQB69339.1"/>
    <property type="molecule type" value="Genomic_DNA"/>
</dbReference>
<name>A0A507QLB1_MONPU</name>
<dbReference type="InterPro" id="IPR011765">
    <property type="entry name" value="Pept_M16_N"/>
</dbReference>
<evidence type="ECO:0000256" key="1">
    <source>
        <dbReference type="ARBA" id="ARBA00004443"/>
    </source>
</evidence>
<keyword evidence="6" id="KW-0249">Electron transport</keyword>
<evidence type="ECO:0000256" key="10">
    <source>
        <dbReference type="ARBA" id="ARBA00040751"/>
    </source>
</evidence>
<evidence type="ECO:0000256" key="5">
    <source>
        <dbReference type="ARBA" id="ARBA00022946"/>
    </source>
</evidence>
<dbReference type="SUPFAM" id="SSF63411">
    <property type="entry name" value="LuxS/MPP-like metallohydrolase"/>
    <property type="match status" value="2"/>
</dbReference>
<dbReference type="OrthoDB" id="6369905at2759"/>
<dbReference type="PANTHER" id="PTHR11851:SF209">
    <property type="entry name" value="CYTOCHROME B-C1 COMPLEX SUBUNIT 2, MITOCHONDRIAL"/>
    <property type="match status" value="1"/>
</dbReference>
<evidence type="ECO:0000259" key="13">
    <source>
        <dbReference type="Pfam" id="PF05193"/>
    </source>
</evidence>
<evidence type="ECO:0000256" key="4">
    <source>
        <dbReference type="ARBA" id="ARBA00022792"/>
    </source>
</evidence>
<dbReference type="FunFam" id="3.30.830.10:FF:000039">
    <property type="entry name" value="Ubiquinol-cytochrome c reductase core subunit 2"/>
    <property type="match status" value="1"/>
</dbReference>
<dbReference type="FunFam" id="3.30.830.10:FF:000021">
    <property type="entry name" value="Cytochrome b-c1 complex subunit 2"/>
    <property type="match status" value="1"/>
</dbReference>
<dbReference type="GO" id="GO:0005743">
    <property type="term" value="C:mitochondrial inner membrane"/>
    <property type="evidence" value="ECO:0007669"/>
    <property type="project" value="UniProtKB-SubCell"/>
</dbReference>
<feature type="domain" description="Peptidase M16 N-terminal" evidence="12">
    <location>
        <begin position="50"/>
        <end position="157"/>
    </location>
</feature>
<protein>
    <recommendedName>
        <fullName evidence="10">Cytochrome b-c1 complex subunit 2, mitochondrial</fullName>
    </recommendedName>
    <alternativeName>
        <fullName evidence="11">Core protein II</fullName>
    </alternativeName>
</protein>
<comment type="subcellular location">
    <subcellularLocation>
        <location evidence="1">Mitochondrion inner membrane</location>
        <topology evidence="1">Peripheral membrane protein</topology>
        <orientation evidence="1">Matrix side</orientation>
    </subcellularLocation>
</comment>
<evidence type="ECO:0000313" key="15">
    <source>
        <dbReference type="Proteomes" id="UP000319663"/>
    </source>
</evidence>
<keyword evidence="2" id="KW-0813">Transport</keyword>
<evidence type="ECO:0000256" key="3">
    <source>
        <dbReference type="ARBA" id="ARBA00022660"/>
    </source>
</evidence>
<dbReference type="Pfam" id="PF00675">
    <property type="entry name" value="Peptidase_M16"/>
    <property type="match status" value="1"/>
</dbReference>
<comment type="similarity">
    <text evidence="9">Belongs to the peptidase M16 family. UQCRC2/QCR2 subfamily.</text>
</comment>
<dbReference type="Proteomes" id="UP000319663">
    <property type="component" value="Unassembled WGS sequence"/>
</dbReference>
<dbReference type="STRING" id="5098.A0A507QLB1"/>
<keyword evidence="4" id="KW-0999">Mitochondrion inner membrane</keyword>
<dbReference type="PANTHER" id="PTHR11851">
    <property type="entry name" value="METALLOPROTEASE"/>
    <property type="match status" value="1"/>
</dbReference>
<dbReference type="Pfam" id="PF05193">
    <property type="entry name" value="Peptidase_M16_C"/>
    <property type="match status" value="1"/>
</dbReference>
<evidence type="ECO:0000259" key="12">
    <source>
        <dbReference type="Pfam" id="PF00675"/>
    </source>
</evidence>
<dbReference type="Gene3D" id="3.30.830.10">
    <property type="entry name" value="Metalloenzyme, LuxS/M16 peptidase-like"/>
    <property type="match status" value="2"/>
</dbReference>